<dbReference type="Pfam" id="PF00497">
    <property type="entry name" value="SBP_bac_3"/>
    <property type="match status" value="1"/>
</dbReference>
<keyword evidence="4" id="KW-1185">Reference proteome</keyword>
<name>A0A941I676_9BURK</name>
<protein>
    <submittedName>
        <fullName evidence="3">Transporter substrate-binding domain-containing protein</fullName>
    </submittedName>
</protein>
<sequence>MTVHTAQAECGNFQLAFYELGALYFKAPQGGYAGIDKDVIDELSKRSGCQFQTVLESRVRIWHQMSQQTLDVTVSGIATPEREKFARFIPYFTTRNFLLLSSSAPARAHSPEGFLSEPNLRVAVVKSFRHGALYDTWLAKLREQNRVEEAADFDSVVRLFMAKRVDAFLALPTSLEPLRRKELANSFIVLDWAPFDEVRHGLVLSRNRVPLPVMELMRREIRNMHEDGTLEKIYARYVGAEQAKYLLLKTTE</sequence>
<dbReference type="AlphaFoldDB" id="A0A941I676"/>
<evidence type="ECO:0000313" key="3">
    <source>
        <dbReference type="EMBL" id="MBR7781300.1"/>
    </source>
</evidence>
<organism evidence="3 4">
    <name type="scientific">Undibacterium luofuense</name>
    <dbReference type="NCBI Taxonomy" id="2828733"/>
    <lineage>
        <taxon>Bacteria</taxon>
        <taxon>Pseudomonadati</taxon>
        <taxon>Pseudomonadota</taxon>
        <taxon>Betaproteobacteria</taxon>
        <taxon>Burkholderiales</taxon>
        <taxon>Oxalobacteraceae</taxon>
        <taxon>Undibacterium</taxon>
    </lineage>
</organism>
<dbReference type="EMBL" id="JAGSPN010000002">
    <property type="protein sequence ID" value="MBR7781300.1"/>
    <property type="molecule type" value="Genomic_DNA"/>
</dbReference>
<dbReference type="Proteomes" id="UP000680067">
    <property type="component" value="Unassembled WGS sequence"/>
</dbReference>
<dbReference type="PANTHER" id="PTHR35936">
    <property type="entry name" value="MEMBRANE-BOUND LYTIC MUREIN TRANSGLYCOSYLASE F"/>
    <property type="match status" value="1"/>
</dbReference>
<reference evidence="3" key="1">
    <citation type="submission" date="2021-04" db="EMBL/GenBank/DDBJ databases">
        <title>novel species isolated from subtropical streams in China.</title>
        <authorList>
            <person name="Lu H."/>
        </authorList>
    </citation>
    <scope>NUCLEOTIDE SEQUENCE</scope>
    <source>
        <strain evidence="3">LFS511W</strain>
    </source>
</reference>
<dbReference type="PANTHER" id="PTHR35936:SF17">
    <property type="entry name" value="ARGININE-BINDING EXTRACELLULAR PROTEIN ARTP"/>
    <property type="match status" value="1"/>
</dbReference>
<dbReference type="Gene3D" id="3.40.190.10">
    <property type="entry name" value="Periplasmic binding protein-like II"/>
    <property type="match status" value="2"/>
</dbReference>
<dbReference type="SUPFAM" id="SSF53850">
    <property type="entry name" value="Periplasmic binding protein-like II"/>
    <property type="match status" value="1"/>
</dbReference>
<feature type="domain" description="Solute-binding protein family 3/N-terminal" evidence="2">
    <location>
        <begin position="19"/>
        <end position="241"/>
    </location>
</feature>
<keyword evidence="1" id="KW-0732">Signal</keyword>
<evidence type="ECO:0000313" key="4">
    <source>
        <dbReference type="Proteomes" id="UP000680067"/>
    </source>
</evidence>
<accession>A0A941I676</accession>
<gene>
    <name evidence="3" type="ORF">KDM89_04015</name>
</gene>
<comment type="caution">
    <text evidence="3">The sequence shown here is derived from an EMBL/GenBank/DDBJ whole genome shotgun (WGS) entry which is preliminary data.</text>
</comment>
<dbReference type="InterPro" id="IPR001638">
    <property type="entry name" value="Solute-binding_3/MltF_N"/>
</dbReference>
<evidence type="ECO:0000259" key="2">
    <source>
        <dbReference type="SMART" id="SM00062"/>
    </source>
</evidence>
<dbReference type="SMART" id="SM00062">
    <property type="entry name" value="PBPb"/>
    <property type="match status" value="1"/>
</dbReference>
<proteinExistence type="predicted"/>
<evidence type="ECO:0000256" key="1">
    <source>
        <dbReference type="ARBA" id="ARBA00022729"/>
    </source>
</evidence>